<dbReference type="AlphaFoldDB" id="A0A562YBM7"/>
<dbReference type="RefSeq" id="WP_145774443.1">
    <property type="nucleotide sequence ID" value="NZ_SMZJ02000011.1"/>
</dbReference>
<dbReference type="Proteomes" id="UP000295814">
    <property type="component" value="Unassembled WGS sequence"/>
</dbReference>
<evidence type="ECO:0000313" key="2">
    <source>
        <dbReference type="Proteomes" id="UP000295814"/>
    </source>
</evidence>
<proteinExistence type="predicted"/>
<dbReference type="EMBL" id="SMZJ02000011">
    <property type="protein sequence ID" value="TWO31509.1"/>
    <property type="molecule type" value="Genomic_DNA"/>
</dbReference>
<reference evidence="1 2" key="1">
    <citation type="submission" date="2019-07" db="EMBL/GenBank/DDBJ databases">
        <title>Seonamhaeicola sp. W255 draft genome.</title>
        <authorList>
            <person name="Zhang X.-Y."/>
            <person name="Zhang R."/>
            <person name="Zhong Y.-L."/>
            <person name="Du Z.-J."/>
        </authorList>
    </citation>
    <scope>NUCLEOTIDE SEQUENCE [LARGE SCALE GENOMIC DNA]</scope>
    <source>
        <strain evidence="1 2">W255</strain>
    </source>
</reference>
<protein>
    <submittedName>
        <fullName evidence="1">Uncharacterized protein</fullName>
    </submittedName>
</protein>
<name>A0A562YBM7_9FLAO</name>
<evidence type="ECO:0000313" key="1">
    <source>
        <dbReference type="EMBL" id="TWO31509.1"/>
    </source>
</evidence>
<sequence>MHDLMDIEHYYLKGKQALKEQDTEQAVIYFKMAWNKFNNSDTAFIPDKFVDMAREAFESYLDLKSSNHS</sequence>
<keyword evidence="2" id="KW-1185">Reference proteome</keyword>
<accession>A0A562YBM7</accession>
<gene>
    <name evidence="1" type="ORF">E1J38_013380</name>
</gene>
<comment type="caution">
    <text evidence="1">The sequence shown here is derived from an EMBL/GenBank/DDBJ whole genome shotgun (WGS) entry which is preliminary data.</text>
</comment>
<organism evidence="1 2">
    <name type="scientific">Seonamhaeicola sediminis</name>
    <dbReference type="NCBI Taxonomy" id="2528206"/>
    <lineage>
        <taxon>Bacteria</taxon>
        <taxon>Pseudomonadati</taxon>
        <taxon>Bacteroidota</taxon>
        <taxon>Flavobacteriia</taxon>
        <taxon>Flavobacteriales</taxon>
        <taxon>Flavobacteriaceae</taxon>
    </lineage>
</organism>